<dbReference type="GO" id="GO:0005829">
    <property type="term" value="C:cytosol"/>
    <property type="evidence" value="ECO:0007669"/>
    <property type="project" value="TreeGrafter"/>
</dbReference>
<dbReference type="InterPro" id="IPR036477">
    <property type="entry name" value="Formyl_transf_N_sf"/>
</dbReference>
<dbReference type="UniPathway" id="UPA00074">
    <property type="reaction ID" value="UER00126"/>
</dbReference>
<feature type="active site" description="Proton donor" evidence="6">
    <location>
        <position position="109"/>
    </location>
</feature>
<gene>
    <name evidence="6" type="primary">purN</name>
    <name evidence="8" type="ORF">CVT63_03635</name>
</gene>
<dbReference type="Gene3D" id="3.40.50.170">
    <property type="entry name" value="Formyl transferase, N-terminal domain"/>
    <property type="match status" value="1"/>
</dbReference>
<feature type="binding site" evidence="6">
    <location>
        <begin position="90"/>
        <end position="93"/>
    </location>
    <ligand>
        <name>(6R)-10-formyltetrahydrofolate</name>
        <dbReference type="ChEBI" id="CHEBI:195366"/>
    </ligand>
</feature>
<dbReference type="InterPro" id="IPR004607">
    <property type="entry name" value="GART"/>
</dbReference>
<comment type="caution">
    <text evidence="8">The sequence shown here is derived from an EMBL/GenBank/DDBJ whole genome shotgun (WGS) entry which is preliminary data.</text>
</comment>
<keyword evidence="2 6" id="KW-0808">Transferase</keyword>
<dbReference type="GO" id="GO:0004644">
    <property type="term" value="F:phosphoribosylglycinamide formyltransferase activity"/>
    <property type="evidence" value="ECO:0007669"/>
    <property type="project" value="UniProtKB-UniRule"/>
</dbReference>
<protein>
    <recommendedName>
        <fullName evidence="6">Phosphoribosylglycinamide formyltransferase</fullName>
        <ecNumber evidence="6">2.1.2.2</ecNumber>
    </recommendedName>
    <alternativeName>
        <fullName evidence="6">5'-phosphoribosylglycinamide transformylase</fullName>
    </alternativeName>
    <alternativeName>
        <fullName evidence="6">GAR transformylase</fullName>
        <shortName evidence="6">GART</shortName>
    </alternativeName>
</protein>
<comment type="catalytic activity">
    <reaction evidence="5 6">
        <text>N(1)-(5-phospho-beta-D-ribosyl)glycinamide + (6R)-10-formyltetrahydrofolate = N(2)-formyl-N(1)-(5-phospho-beta-D-ribosyl)glycinamide + (6S)-5,6,7,8-tetrahydrofolate + H(+)</text>
        <dbReference type="Rhea" id="RHEA:15053"/>
        <dbReference type="ChEBI" id="CHEBI:15378"/>
        <dbReference type="ChEBI" id="CHEBI:57453"/>
        <dbReference type="ChEBI" id="CHEBI:143788"/>
        <dbReference type="ChEBI" id="CHEBI:147286"/>
        <dbReference type="ChEBI" id="CHEBI:195366"/>
        <dbReference type="EC" id="2.1.2.2"/>
    </reaction>
</comment>
<dbReference type="GO" id="GO:0006189">
    <property type="term" value="P:'de novo' IMP biosynthetic process"/>
    <property type="evidence" value="ECO:0007669"/>
    <property type="project" value="UniProtKB-UniRule"/>
</dbReference>
<feature type="binding site" evidence="6">
    <location>
        <position position="107"/>
    </location>
    <ligand>
        <name>(6R)-10-formyltetrahydrofolate</name>
        <dbReference type="ChEBI" id="CHEBI:195366"/>
    </ligand>
</feature>
<dbReference type="Pfam" id="PF00551">
    <property type="entry name" value="Formyl_trans_N"/>
    <property type="match status" value="1"/>
</dbReference>
<dbReference type="HAMAP" id="MF_01930">
    <property type="entry name" value="PurN"/>
    <property type="match status" value="1"/>
</dbReference>
<evidence type="ECO:0000256" key="5">
    <source>
        <dbReference type="ARBA" id="ARBA00047664"/>
    </source>
</evidence>
<keyword evidence="3 6" id="KW-0658">Purine biosynthesis</keyword>
<dbReference type="AlphaFoldDB" id="A0A2N3G6C9"/>
<dbReference type="FunFam" id="3.40.50.170:FF:000007">
    <property type="entry name" value="Phosphoribosylglycinamide formyltransferase"/>
    <property type="match status" value="1"/>
</dbReference>
<name>A0A2N3G6C9_9ACTN</name>
<dbReference type="EC" id="2.1.2.2" evidence="6"/>
<dbReference type="EMBL" id="PHEX01000024">
    <property type="protein sequence ID" value="PKQ28263.1"/>
    <property type="molecule type" value="Genomic_DNA"/>
</dbReference>
<proteinExistence type="inferred from homology"/>
<dbReference type="SUPFAM" id="SSF53328">
    <property type="entry name" value="Formyltransferase"/>
    <property type="match status" value="1"/>
</dbReference>
<comment type="function">
    <text evidence="6">Catalyzes the transfer of a formyl group from 10-formyltetrahydrofolate to 5-phospho-ribosyl-glycinamide (GAR), producing 5-phospho-ribosyl-N-formylglycinamide (FGAR) and tetrahydrofolate.</text>
</comment>
<evidence type="ECO:0000256" key="1">
    <source>
        <dbReference type="ARBA" id="ARBA00005054"/>
    </source>
</evidence>
<evidence type="ECO:0000256" key="3">
    <source>
        <dbReference type="ARBA" id="ARBA00022755"/>
    </source>
</evidence>
<comment type="pathway">
    <text evidence="1 6">Purine metabolism; IMP biosynthesis via de novo pathway; N(2)-formyl-N(1)-(5-phospho-D-ribosyl)glycinamide from N(1)-(5-phospho-D-ribosyl)glycinamide (10-formyl THF route): step 1/1.</text>
</comment>
<dbReference type="InterPro" id="IPR001555">
    <property type="entry name" value="GART_AS"/>
</dbReference>
<evidence type="ECO:0000256" key="6">
    <source>
        <dbReference type="HAMAP-Rule" id="MF_01930"/>
    </source>
</evidence>
<reference evidence="8 9" key="1">
    <citation type="journal article" date="2017" name="ISME J.">
        <title>Potential for microbial H2 and metal transformations associated with novel bacteria and archaea in deep terrestrial subsurface sediments.</title>
        <authorList>
            <person name="Hernsdorf A.W."/>
            <person name="Amano Y."/>
            <person name="Miyakawa K."/>
            <person name="Ise K."/>
            <person name="Suzuki Y."/>
            <person name="Anantharaman K."/>
            <person name="Probst A."/>
            <person name="Burstein D."/>
            <person name="Thomas B.C."/>
            <person name="Banfield J.F."/>
        </authorList>
    </citation>
    <scope>NUCLEOTIDE SEQUENCE [LARGE SCALE GENOMIC DNA]</scope>
    <source>
        <strain evidence="8">HGW-Actinobacteria-3</strain>
    </source>
</reference>
<dbReference type="PANTHER" id="PTHR43369:SF2">
    <property type="entry name" value="PHOSPHORIBOSYLGLYCINAMIDE FORMYLTRANSFERASE"/>
    <property type="match status" value="1"/>
</dbReference>
<dbReference type="NCBIfam" id="TIGR00639">
    <property type="entry name" value="PurN"/>
    <property type="match status" value="1"/>
</dbReference>
<organism evidence="8 9">
    <name type="scientific">Candidatus Anoxymicrobium japonicum</name>
    <dbReference type="NCBI Taxonomy" id="2013648"/>
    <lineage>
        <taxon>Bacteria</taxon>
        <taxon>Bacillati</taxon>
        <taxon>Actinomycetota</taxon>
        <taxon>Candidatus Geothermincolia</taxon>
        <taxon>Candidatus Geothermincolales</taxon>
        <taxon>Candidatus Anoxymicrobiaceae</taxon>
        <taxon>Candidatus Anoxymicrobium</taxon>
    </lineage>
</organism>
<dbReference type="InterPro" id="IPR002376">
    <property type="entry name" value="Formyl_transf_N"/>
</dbReference>
<evidence type="ECO:0000259" key="7">
    <source>
        <dbReference type="Pfam" id="PF00551"/>
    </source>
</evidence>
<dbReference type="Proteomes" id="UP000233654">
    <property type="component" value="Unassembled WGS sequence"/>
</dbReference>
<evidence type="ECO:0000313" key="9">
    <source>
        <dbReference type="Proteomes" id="UP000233654"/>
    </source>
</evidence>
<dbReference type="PROSITE" id="PS00373">
    <property type="entry name" value="GART"/>
    <property type="match status" value="1"/>
</dbReference>
<comment type="similarity">
    <text evidence="4 6">Belongs to the GART family.</text>
</comment>
<feature type="binding site" evidence="6">
    <location>
        <position position="65"/>
    </location>
    <ligand>
        <name>(6R)-10-formyltetrahydrofolate</name>
        <dbReference type="ChEBI" id="CHEBI:195366"/>
    </ligand>
</feature>
<evidence type="ECO:0000313" key="8">
    <source>
        <dbReference type="EMBL" id="PKQ28263.1"/>
    </source>
</evidence>
<accession>A0A2N3G6C9</accession>
<feature type="domain" description="Formyl transferase N-terminal" evidence="7">
    <location>
        <begin position="2"/>
        <end position="182"/>
    </location>
</feature>
<feature type="site" description="Raises pKa of active site His" evidence="6">
    <location>
        <position position="145"/>
    </location>
</feature>
<dbReference type="CDD" id="cd08645">
    <property type="entry name" value="FMT_core_GART"/>
    <property type="match status" value="1"/>
</dbReference>
<sequence>MMRIGVLASGSGTNLEAIAQAIDDGDVPAEIAVVVSDNPSAFALERARRRGIATKVIELTDFPDRSAFDRAIVEILREAKVDLVVLAGYMKLVGHEIIDAFRDRIMNIHPALLPCFPGERGVVDALEHGVKVTGVTVHFVDEGLDSGPIIAQEAVLVEEGDDLETLHNRIHLSEYRIYPRAIRLFATGRLTVDGRRVKILSSP</sequence>
<dbReference type="PANTHER" id="PTHR43369">
    <property type="entry name" value="PHOSPHORIBOSYLGLYCINAMIDE FORMYLTRANSFERASE"/>
    <property type="match status" value="1"/>
</dbReference>
<feature type="binding site" evidence="6">
    <location>
        <begin position="12"/>
        <end position="14"/>
    </location>
    <ligand>
        <name>N(1)-(5-phospho-beta-D-ribosyl)glycinamide</name>
        <dbReference type="ChEBI" id="CHEBI:143788"/>
    </ligand>
</feature>
<evidence type="ECO:0000256" key="4">
    <source>
        <dbReference type="ARBA" id="ARBA00038440"/>
    </source>
</evidence>
<evidence type="ECO:0000256" key="2">
    <source>
        <dbReference type="ARBA" id="ARBA00022679"/>
    </source>
</evidence>